<comment type="caution">
    <text evidence="9">The sequence shown here is derived from an EMBL/GenBank/DDBJ whole genome shotgun (WGS) entry which is preliminary data.</text>
</comment>
<keyword evidence="5" id="KW-1133">Transmembrane helix</keyword>
<protein>
    <recommendedName>
        <fullName evidence="8">Glycosyltransferase 61 catalytic domain-containing protein</fullName>
    </recommendedName>
</protein>
<keyword evidence="10" id="KW-1185">Reference proteome</keyword>
<dbReference type="InParanoid" id="A0A2J7PJB8"/>
<evidence type="ECO:0000313" key="10">
    <source>
        <dbReference type="Proteomes" id="UP000235965"/>
    </source>
</evidence>
<dbReference type="AlphaFoldDB" id="A0A2J7PJB8"/>
<reference evidence="9 10" key="1">
    <citation type="submission" date="2017-12" db="EMBL/GenBank/DDBJ databases">
        <title>Hemimetabolous genomes reveal molecular basis of termite eusociality.</title>
        <authorList>
            <person name="Harrison M.C."/>
            <person name="Jongepier E."/>
            <person name="Robertson H.M."/>
            <person name="Arning N."/>
            <person name="Bitard-Feildel T."/>
            <person name="Chao H."/>
            <person name="Childers C.P."/>
            <person name="Dinh H."/>
            <person name="Doddapaneni H."/>
            <person name="Dugan S."/>
            <person name="Gowin J."/>
            <person name="Greiner C."/>
            <person name="Han Y."/>
            <person name="Hu H."/>
            <person name="Hughes D.S.T."/>
            <person name="Huylmans A.-K."/>
            <person name="Kemena C."/>
            <person name="Kremer L.P.M."/>
            <person name="Lee S.L."/>
            <person name="Lopez-Ezquerra A."/>
            <person name="Mallet L."/>
            <person name="Monroy-Kuhn J.M."/>
            <person name="Moser A."/>
            <person name="Murali S.C."/>
            <person name="Muzny D.M."/>
            <person name="Otani S."/>
            <person name="Piulachs M.-D."/>
            <person name="Poelchau M."/>
            <person name="Qu J."/>
            <person name="Schaub F."/>
            <person name="Wada-Katsumata A."/>
            <person name="Worley K.C."/>
            <person name="Xie Q."/>
            <person name="Ylla G."/>
            <person name="Poulsen M."/>
            <person name="Gibbs R.A."/>
            <person name="Schal C."/>
            <person name="Richards S."/>
            <person name="Belles X."/>
            <person name="Korb J."/>
            <person name="Bornberg-Bauer E."/>
        </authorList>
    </citation>
    <scope>NUCLEOTIDE SEQUENCE [LARGE SCALE GENOMIC DNA]</scope>
    <source>
        <tissue evidence="9">Whole body</tissue>
    </source>
</reference>
<evidence type="ECO:0000256" key="3">
    <source>
        <dbReference type="ARBA" id="ARBA00022679"/>
    </source>
</evidence>
<evidence type="ECO:0000256" key="1">
    <source>
        <dbReference type="ARBA" id="ARBA00004167"/>
    </source>
</evidence>
<evidence type="ECO:0000256" key="6">
    <source>
        <dbReference type="ARBA" id="ARBA00023136"/>
    </source>
</evidence>
<evidence type="ECO:0000256" key="4">
    <source>
        <dbReference type="ARBA" id="ARBA00022692"/>
    </source>
</evidence>
<dbReference type="OrthoDB" id="529273at2759"/>
<dbReference type="InterPro" id="IPR049625">
    <property type="entry name" value="Glyco_transf_61_cat"/>
</dbReference>
<keyword evidence="7" id="KW-0325">Glycoprotein</keyword>
<dbReference type="PANTHER" id="PTHR20961">
    <property type="entry name" value="GLYCOSYLTRANSFERASE"/>
    <property type="match status" value="1"/>
</dbReference>
<evidence type="ECO:0000256" key="7">
    <source>
        <dbReference type="ARBA" id="ARBA00023180"/>
    </source>
</evidence>
<keyword evidence="6" id="KW-0472">Membrane</keyword>
<evidence type="ECO:0000256" key="5">
    <source>
        <dbReference type="ARBA" id="ARBA00022989"/>
    </source>
</evidence>
<keyword evidence="3" id="KW-0808">Transferase</keyword>
<dbReference type="InterPro" id="IPR007657">
    <property type="entry name" value="Glycosyltransferase_61"/>
</dbReference>
<gene>
    <name evidence="9" type="ORF">B7P43_G10512</name>
</gene>
<dbReference type="GO" id="GO:0035269">
    <property type="term" value="P:protein O-linked glycosylation via mannose"/>
    <property type="evidence" value="ECO:0007669"/>
    <property type="project" value="TreeGrafter"/>
</dbReference>
<evidence type="ECO:0000313" key="9">
    <source>
        <dbReference type="EMBL" id="PNF16413.1"/>
    </source>
</evidence>
<dbReference type="GO" id="GO:0005783">
    <property type="term" value="C:endoplasmic reticulum"/>
    <property type="evidence" value="ECO:0007669"/>
    <property type="project" value="TreeGrafter"/>
</dbReference>
<keyword evidence="2" id="KW-0328">Glycosyltransferase</keyword>
<sequence length="428" mass="48599">MHVIHDDLLPLYTTYEDICTGNVDKCVSKYRIAFADEGELGPLNEWYSIFSMSEPMILQKCGINNIICFEESRTGLLTDSVWFQYGFGIPQGPVADTQLNGNRLRRFSEFVLRKFKIPTPQNLNSTDVVFFSRKVNRKILNEGTVINKIEDIYKDVFHNISKLQILNTDLTTNDTRDILYHLSRSNTVVGMHGSAMILTIFLKPGSVIIELFPFGINPQHVSPVKVVCDLPDVGLLYRSWANTKEENTVIHPDAPPLLGGISHLSPAEQEQIRNISEIPAVECCHNPAYLYRMFQDTIVGNDIDVILKDAFCKQRDFSEKSFNEERMSRILSQWYFPAPVGNVLCSYAAQDRIVTVTWVPPPNVKDPEYHIAVVTNSSLQFSANSKQPKMEFVLPLLVRGDTTIDLWVKCVEWGQASLDTFTQCKVHV</sequence>
<keyword evidence="4" id="KW-0812">Transmembrane</keyword>
<feature type="domain" description="Glycosyltransferase 61 catalytic" evidence="8">
    <location>
        <begin position="100"/>
        <end position="209"/>
    </location>
</feature>
<dbReference type="Pfam" id="PF04577">
    <property type="entry name" value="Glyco_transf_61"/>
    <property type="match status" value="1"/>
</dbReference>
<dbReference type="Proteomes" id="UP000235965">
    <property type="component" value="Unassembled WGS sequence"/>
</dbReference>
<dbReference type="GO" id="GO:0016020">
    <property type="term" value="C:membrane"/>
    <property type="evidence" value="ECO:0007669"/>
    <property type="project" value="UniProtKB-SubCell"/>
</dbReference>
<proteinExistence type="predicted"/>
<dbReference type="EMBL" id="NEVH01024950">
    <property type="protein sequence ID" value="PNF16413.1"/>
    <property type="molecule type" value="Genomic_DNA"/>
</dbReference>
<evidence type="ECO:0000259" key="8">
    <source>
        <dbReference type="Pfam" id="PF04577"/>
    </source>
</evidence>
<dbReference type="GO" id="GO:0097363">
    <property type="term" value="F:protein O-acetylglucosaminyltransferase activity"/>
    <property type="evidence" value="ECO:0007669"/>
    <property type="project" value="TreeGrafter"/>
</dbReference>
<dbReference type="PANTHER" id="PTHR20961:SF38">
    <property type="entry name" value="PROTEIN O-LINKED-MANNOSE BETA-1,4-N-ACETYLGLUCOSAMINYLTRANSFERASE 2"/>
    <property type="match status" value="1"/>
</dbReference>
<accession>A0A2J7PJB8</accession>
<comment type="subcellular location">
    <subcellularLocation>
        <location evidence="1">Membrane</location>
        <topology evidence="1">Single-pass membrane protein</topology>
    </subcellularLocation>
</comment>
<organism evidence="9 10">
    <name type="scientific">Cryptotermes secundus</name>
    <dbReference type="NCBI Taxonomy" id="105785"/>
    <lineage>
        <taxon>Eukaryota</taxon>
        <taxon>Metazoa</taxon>
        <taxon>Ecdysozoa</taxon>
        <taxon>Arthropoda</taxon>
        <taxon>Hexapoda</taxon>
        <taxon>Insecta</taxon>
        <taxon>Pterygota</taxon>
        <taxon>Neoptera</taxon>
        <taxon>Polyneoptera</taxon>
        <taxon>Dictyoptera</taxon>
        <taxon>Blattodea</taxon>
        <taxon>Blattoidea</taxon>
        <taxon>Termitoidae</taxon>
        <taxon>Kalotermitidae</taxon>
        <taxon>Cryptotermitinae</taxon>
        <taxon>Cryptotermes</taxon>
    </lineage>
</organism>
<dbReference type="STRING" id="105785.A0A2J7PJB8"/>
<name>A0A2J7PJB8_9NEOP</name>
<evidence type="ECO:0000256" key="2">
    <source>
        <dbReference type="ARBA" id="ARBA00022676"/>
    </source>
</evidence>